<evidence type="ECO:0000313" key="1">
    <source>
        <dbReference type="EMBL" id="MDG0789614.1"/>
    </source>
</evidence>
<protein>
    <submittedName>
        <fullName evidence="1">Uncharacterized protein</fullName>
    </submittedName>
</protein>
<dbReference type="Proteomes" id="UP001153387">
    <property type="component" value="Unassembled WGS sequence"/>
</dbReference>
<organism evidence="1 2">
    <name type="scientific">Cohnella ginsengisoli</name>
    <dbReference type="NCBI Taxonomy" id="425004"/>
    <lineage>
        <taxon>Bacteria</taxon>
        <taxon>Bacillati</taxon>
        <taxon>Bacillota</taxon>
        <taxon>Bacilli</taxon>
        <taxon>Bacillales</taxon>
        <taxon>Paenibacillaceae</taxon>
        <taxon>Cohnella</taxon>
    </lineage>
</organism>
<keyword evidence="2" id="KW-1185">Reference proteome</keyword>
<proteinExistence type="predicted"/>
<evidence type="ECO:0000313" key="2">
    <source>
        <dbReference type="Proteomes" id="UP001153387"/>
    </source>
</evidence>
<reference evidence="1 2" key="1">
    <citation type="submission" date="2022-10" db="EMBL/GenBank/DDBJ databases">
        <title>Comparative genomic analysis of Cohnella hashimotonis sp. nov., isolated from the International Space Station.</title>
        <authorList>
            <person name="Simpson A."/>
            <person name="Venkateswaran K."/>
        </authorList>
    </citation>
    <scope>NUCLEOTIDE SEQUENCE [LARGE SCALE GENOMIC DNA]</scope>
    <source>
        <strain evidence="1 2">DSM 18997</strain>
    </source>
</reference>
<dbReference type="AlphaFoldDB" id="A0A9X4KCH2"/>
<dbReference type="EMBL" id="JAPDHZ010000002">
    <property type="protein sequence ID" value="MDG0789614.1"/>
    <property type="molecule type" value="Genomic_DNA"/>
</dbReference>
<comment type="caution">
    <text evidence="1">The sequence shown here is derived from an EMBL/GenBank/DDBJ whole genome shotgun (WGS) entry which is preliminary data.</text>
</comment>
<accession>A0A9X4KCH2</accession>
<name>A0A9X4KCH2_9BACL</name>
<gene>
    <name evidence="1" type="ORF">OMP38_01150</name>
</gene>
<sequence>MLPTVMAMTEFPFVTVTVLVALSNLTVNPRFSVTVRIGSMTRLSIKAGGSFGVNTTPSRINWGVTVAAEARPAAVNSIDTTKIREIQYLMLHLGVNDWAVPKAALPLKKS</sequence>